<evidence type="ECO:0000313" key="3">
    <source>
        <dbReference type="Proteomes" id="UP000596660"/>
    </source>
</evidence>
<organism evidence="2 3">
    <name type="scientific">Chenopodium quinoa</name>
    <name type="common">Quinoa</name>
    <dbReference type="NCBI Taxonomy" id="63459"/>
    <lineage>
        <taxon>Eukaryota</taxon>
        <taxon>Viridiplantae</taxon>
        <taxon>Streptophyta</taxon>
        <taxon>Embryophyta</taxon>
        <taxon>Tracheophyta</taxon>
        <taxon>Spermatophyta</taxon>
        <taxon>Magnoliopsida</taxon>
        <taxon>eudicotyledons</taxon>
        <taxon>Gunneridae</taxon>
        <taxon>Pentapetalae</taxon>
        <taxon>Caryophyllales</taxon>
        <taxon>Chenopodiaceae</taxon>
        <taxon>Chenopodioideae</taxon>
        <taxon>Atripliceae</taxon>
        <taxon>Chenopodium</taxon>
    </lineage>
</organism>
<dbReference type="EnsemblPlants" id="AUR62022862-RA">
    <property type="protein sequence ID" value="AUR62022862-RA:cds"/>
    <property type="gene ID" value="AUR62022862"/>
</dbReference>
<evidence type="ECO:0000256" key="1">
    <source>
        <dbReference type="SAM" id="Coils"/>
    </source>
</evidence>
<name>A0A803M3R3_CHEQI</name>
<keyword evidence="3" id="KW-1185">Reference proteome</keyword>
<protein>
    <submittedName>
        <fullName evidence="2">Uncharacterized protein</fullName>
    </submittedName>
</protein>
<accession>A0A803M3R3</accession>
<keyword evidence="1" id="KW-0175">Coiled coil</keyword>
<reference evidence="2" key="2">
    <citation type="submission" date="2021-03" db="UniProtKB">
        <authorList>
            <consortium name="EnsemblPlants"/>
        </authorList>
    </citation>
    <scope>IDENTIFICATION</scope>
</reference>
<sequence>MDFGLMPRVGNHTRTANNGYNVVPLRRRLVELSDVLENKIRHRIEKGRLKSKAEQHMMEKNKLEFEIVKLKAKAEAEKASFEDVMAKVAKMDDEMPRFNASFTVLAIKPL</sequence>
<evidence type="ECO:0000313" key="2">
    <source>
        <dbReference type="EnsemblPlants" id="AUR62022862-RA:cds"/>
    </source>
</evidence>
<dbReference type="Proteomes" id="UP000596660">
    <property type="component" value="Unplaced"/>
</dbReference>
<proteinExistence type="predicted"/>
<dbReference type="Gramene" id="AUR62022862-RA">
    <property type="protein sequence ID" value="AUR62022862-RA:cds"/>
    <property type="gene ID" value="AUR62022862"/>
</dbReference>
<dbReference type="AlphaFoldDB" id="A0A803M3R3"/>
<reference evidence="2" key="1">
    <citation type="journal article" date="2017" name="Nature">
        <title>The genome of Chenopodium quinoa.</title>
        <authorList>
            <person name="Jarvis D.E."/>
            <person name="Ho Y.S."/>
            <person name="Lightfoot D.J."/>
            <person name="Schmoeckel S.M."/>
            <person name="Li B."/>
            <person name="Borm T.J.A."/>
            <person name="Ohyanagi H."/>
            <person name="Mineta K."/>
            <person name="Michell C.T."/>
            <person name="Saber N."/>
            <person name="Kharbatia N.M."/>
            <person name="Rupper R.R."/>
            <person name="Sharp A.R."/>
            <person name="Dally N."/>
            <person name="Boughton B.A."/>
            <person name="Woo Y.H."/>
            <person name="Gao G."/>
            <person name="Schijlen E.G.W.M."/>
            <person name="Guo X."/>
            <person name="Momin A.A."/>
            <person name="Negrao S."/>
            <person name="Al-Babili S."/>
            <person name="Gehring C."/>
            <person name="Roessner U."/>
            <person name="Jung C."/>
            <person name="Murphy K."/>
            <person name="Arold S.T."/>
            <person name="Gojobori T."/>
            <person name="van der Linden C.G."/>
            <person name="van Loo E.N."/>
            <person name="Jellen E.N."/>
            <person name="Maughan P.J."/>
            <person name="Tester M."/>
        </authorList>
    </citation>
    <scope>NUCLEOTIDE SEQUENCE [LARGE SCALE GENOMIC DNA]</scope>
    <source>
        <strain evidence="2">cv. PI 614886</strain>
    </source>
</reference>
<feature type="coiled-coil region" evidence="1">
    <location>
        <begin position="53"/>
        <end position="80"/>
    </location>
</feature>